<dbReference type="OrthoDB" id="8911262at2"/>
<dbReference type="AlphaFoldDB" id="A0A375CDV6"/>
<dbReference type="RefSeq" id="WP_116359484.1">
    <property type="nucleotide sequence ID" value="NZ_JABTYD010000063.1"/>
</dbReference>
<evidence type="ECO:0000313" key="1">
    <source>
        <dbReference type="EMBL" id="SOY68258.1"/>
    </source>
</evidence>
<accession>A0A375CDV6</accession>
<dbReference type="PANTHER" id="PTHR35175:SF2">
    <property type="entry name" value="DUF1289 DOMAIN-CONTAINING PROTEIN"/>
    <property type="match status" value="1"/>
</dbReference>
<proteinExistence type="predicted"/>
<reference evidence="1" key="1">
    <citation type="submission" date="2018-01" db="EMBL/GenBank/DDBJ databases">
        <authorList>
            <person name="Clerissi C."/>
        </authorList>
    </citation>
    <scope>NUCLEOTIDE SEQUENCE</scope>
    <source>
        <strain evidence="1">Cupriavidus sp. LMG 19464</strain>
    </source>
</reference>
<evidence type="ECO:0008006" key="2">
    <source>
        <dbReference type="Google" id="ProtNLM"/>
    </source>
</evidence>
<sequence length="63" mass="7178">MHHAEALANPCINICRMDLANRYCQGCGRTRVEIGRWLRMSETERALVLAALPARRSTSIHTR</sequence>
<dbReference type="InterPro" id="IPR010710">
    <property type="entry name" value="DUF1289"/>
</dbReference>
<protein>
    <recommendedName>
        <fullName evidence="2">DUF1289 domain-containing protein</fullName>
    </recommendedName>
</protein>
<organism evidence="1">
    <name type="scientific">Cupriavidus taiwanensis</name>
    <dbReference type="NCBI Taxonomy" id="164546"/>
    <lineage>
        <taxon>Bacteria</taxon>
        <taxon>Pseudomonadati</taxon>
        <taxon>Pseudomonadota</taxon>
        <taxon>Betaproteobacteria</taxon>
        <taxon>Burkholderiales</taxon>
        <taxon>Burkholderiaceae</taxon>
        <taxon>Cupriavidus</taxon>
    </lineage>
</organism>
<dbReference type="Pfam" id="PF06945">
    <property type="entry name" value="DUF1289"/>
    <property type="match status" value="1"/>
</dbReference>
<dbReference type="EMBL" id="OFSQ01000038">
    <property type="protein sequence ID" value="SOY68258.1"/>
    <property type="molecule type" value="Genomic_DNA"/>
</dbReference>
<gene>
    <name evidence="1" type="ORF">CBM2587_B90694</name>
</gene>
<dbReference type="Proteomes" id="UP000256780">
    <property type="component" value="Chromosome CBM2587_b"/>
</dbReference>
<dbReference type="PANTHER" id="PTHR35175">
    <property type="entry name" value="DUF1289 DOMAIN-CONTAINING PROTEIN"/>
    <property type="match status" value="1"/>
</dbReference>
<name>A0A375CDV6_9BURK</name>
<comment type="caution">
    <text evidence="1">The sequence shown here is derived from an EMBL/GenBank/DDBJ whole genome shotgun (WGS) entry which is preliminary data.</text>
</comment>